<dbReference type="GO" id="GO:0008757">
    <property type="term" value="F:S-adenosylmethionine-dependent methyltransferase activity"/>
    <property type="evidence" value="ECO:0007669"/>
    <property type="project" value="InterPro"/>
</dbReference>
<dbReference type="EMBL" id="JAHESF010000011">
    <property type="protein sequence ID" value="MBT1697745.1"/>
    <property type="molecule type" value="Genomic_DNA"/>
</dbReference>
<dbReference type="EC" id="2.4.-.-" evidence="3"/>
<dbReference type="Gene3D" id="3.90.550.10">
    <property type="entry name" value="Spore Coat Polysaccharide Biosynthesis Protein SpsA, Chain A"/>
    <property type="match status" value="1"/>
</dbReference>
<feature type="domain" description="Glycosyltransferase 2-like" evidence="1">
    <location>
        <begin position="16"/>
        <end position="160"/>
    </location>
</feature>
<dbReference type="InterPro" id="IPR029063">
    <property type="entry name" value="SAM-dependent_MTases_sf"/>
</dbReference>
<dbReference type="AlphaFoldDB" id="A0AAP2DK11"/>
<evidence type="ECO:0000313" key="3">
    <source>
        <dbReference type="EMBL" id="MBT1697745.1"/>
    </source>
</evidence>
<feature type="domain" description="Methyltransferase type 11" evidence="2">
    <location>
        <begin position="410"/>
        <end position="460"/>
    </location>
</feature>
<organism evidence="3 4">
    <name type="scientific">Chryseosolibacter histidini</name>
    <dbReference type="NCBI Taxonomy" id="2782349"/>
    <lineage>
        <taxon>Bacteria</taxon>
        <taxon>Pseudomonadati</taxon>
        <taxon>Bacteroidota</taxon>
        <taxon>Cytophagia</taxon>
        <taxon>Cytophagales</taxon>
        <taxon>Chryseotaleaceae</taxon>
        <taxon>Chryseosolibacter</taxon>
    </lineage>
</organism>
<dbReference type="RefSeq" id="WP_254163618.1">
    <property type="nucleotide sequence ID" value="NZ_JAHESF010000011.1"/>
</dbReference>
<dbReference type="Gene3D" id="3.40.50.150">
    <property type="entry name" value="Vaccinia Virus protein VP39"/>
    <property type="match status" value="1"/>
</dbReference>
<dbReference type="InterPro" id="IPR013216">
    <property type="entry name" value="Methyltransf_11"/>
</dbReference>
<keyword evidence="4" id="KW-1185">Reference proteome</keyword>
<dbReference type="InterPro" id="IPR050834">
    <property type="entry name" value="Glycosyltransf_2"/>
</dbReference>
<dbReference type="GO" id="GO:0016757">
    <property type="term" value="F:glycosyltransferase activity"/>
    <property type="evidence" value="ECO:0007669"/>
    <property type="project" value="UniProtKB-KW"/>
</dbReference>
<dbReference type="Proteomes" id="UP001319200">
    <property type="component" value="Unassembled WGS sequence"/>
</dbReference>
<reference evidence="3 4" key="1">
    <citation type="submission" date="2021-05" db="EMBL/GenBank/DDBJ databases">
        <title>A Polyphasic approach of four new species of the genus Ohtaekwangia: Ohtaekwangia histidinii sp. nov., Ohtaekwangia cretensis sp. nov., Ohtaekwangia indiensis sp. nov., Ohtaekwangia reichenbachii sp. nov. from diverse environment.</title>
        <authorList>
            <person name="Octaviana S."/>
        </authorList>
    </citation>
    <scope>NUCLEOTIDE SEQUENCE [LARGE SCALE GENOMIC DNA]</scope>
    <source>
        <strain evidence="3 4">PWU4</strain>
    </source>
</reference>
<accession>A0AAP2DK11</accession>
<dbReference type="InterPro" id="IPR001173">
    <property type="entry name" value="Glyco_trans_2-like"/>
</dbReference>
<dbReference type="SUPFAM" id="SSF53448">
    <property type="entry name" value="Nucleotide-diphospho-sugar transferases"/>
    <property type="match status" value="1"/>
</dbReference>
<dbReference type="SUPFAM" id="SSF53335">
    <property type="entry name" value="S-adenosyl-L-methionine-dependent methyltransferases"/>
    <property type="match status" value="1"/>
</dbReference>
<dbReference type="CDD" id="cd02440">
    <property type="entry name" value="AdoMet_MTases"/>
    <property type="match status" value="1"/>
</dbReference>
<keyword evidence="3" id="KW-0328">Glycosyltransferase</keyword>
<gene>
    <name evidence="3" type="ORF">KK083_12710</name>
</gene>
<dbReference type="Pfam" id="PF08241">
    <property type="entry name" value="Methyltransf_11"/>
    <property type="match status" value="1"/>
</dbReference>
<evidence type="ECO:0000313" key="4">
    <source>
        <dbReference type="Proteomes" id="UP001319200"/>
    </source>
</evidence>
<comment type="caution">
    <text evidence="3">The sequence shown here is derived from an EMBL/GenBank/DDBJ whole genome shotgun (WGS) entry which is preliminary data.</text>
</comment>
<dbReference type="InterPro" id="IPR029044">
    <property type="entry name" value="Nucleotide-diphossugar_trans"/>
</dbReference>
<dbReference type="PANTHER" id="PTHR43685">
    <property type="entry name" value="GLYCOSYLTRANSFERASE"/>
    <property type="match status" value="1"/>
</dbReference>
<evidence type="ECO:0000259" key="2">
    <source>
        <dbReference type="Pfam" id="PF08241"/>
    </source>
</evidence>
<protein>
    <submittedName>
        <fullName evidence="3">Glycosyltransferase</fullName>
        <ecNumber evidence="3">2.4.-.-</ecNumber>
    </submittedName>
</protein>
<dbReference type="PANTHER" id="PTHR43685:SF11">
    <property type="entry name" value="GLYCOSYLTRANSFERASE TAGX-RELATED"/>
    <property type="match status" value="1"/>
</dbReference>
<proteinExistence type="predicted"/>
<sequence length="546" mass="62283">MDDYRETAPQIQPVVSVIITCYNHGRYLADAIQSAQRQSYPHIDIVVVDDGSTDNTREVASSFTGVHYVHQPNAGLSAARNKGIDESTGSFLVFLDADDWLYPEAVATHLKYLEQHPGCAFVSGWHDKVDEWGYPLDDEVQQTVSEKHYLSLLKGNYIGMHAAVMYQRWLFQHFRFDTTLKACEDYDLYFRIARRHPVGSHDRKIAAYRIHGTNMSANVVFMLRHVMKVCRRQRSLLKNQEERAAYQSGLKTWRAYYASRLFSRLWEEAGGGRWPSLQSLTLLAREKPKKFLVYLIKKAGVSARSALKGSLPDVLLKFLHRKGYYRQYVPAQGNVQPGDFDRMTPFSNDFGFERGGAIDRFYIESFLGASSDHIRGSVLEIGDNEYTMRFGRDCVQQSDILHIDSSNAKATIVGDISHVPQIPSGRFDCIIFTQTLHLIYDFKNALKTCYRILKPGGCLLLTVPGISQIDRGAWKDYWLWSFTDTSMKRLMQETFNGSKVDVQTYGNVYTAAAFLYGMGLPEVRKDALYRHDPDYQVIISVKAVKA</sequence>
<name>A0AAP2DK11_9BACT</name>
<keyword evidence="3" id="KW-0808">Transferase</keyword>
<evidence type="ECO:0000259" key="1">
    <source>
        <dbReference type="Pfam" id="PF00535"/>
    </source>
</evidence>
<dbReference type="Pfam" id="PF00535">
    <property type="entry name" value="Glycos_transf_2"/>
    <property type="match status" value="1"/>
</dbReference>